<dbReference type="InterPro" id="IPR012929">
    <property type="entry name" value="Nucleoprot-TPR/MLP1-2_dom"/>
</dbReference>
<gene>
    <name evidence="33" type="ORF">llap_19367</name>
</gene>
<evidence type="ECO:0000313" key="33">
    <source>
        <dbReference type="EMBL" id="PKU30329.1"/>
    </source>
</evidence>
<evidence type="ECO:0000256" key="8">
    <source>
        <dbReference type="ARBA" id="ARBA00022448"/>
    </source>
</evidence>
<dbReference type="GO" id="GO:0031965">
    <property type="term" value="C:nuclear membrane"/>
    <property type="evidence" value="ECO:0007669"/>
    <property type="project" value="UniProtKB-SubCell"/>
</dbReference>
<dbReference type="GO" id="GO:0017056">
    <property type="term" value="F:structural constituent of nuclear pore"/>
    <property type="evidence" value="ECO:0007669"/>
    <property type="project" value="TreeGrafter"/>
</dbReference>
<dbReference type="GO" id="GO:0044615">
    <property type="term" value="C:nuclear pore nuclear basket"/>
    <property type="evidence" value="ECO:0007669"/>
    <property type="project" value="UniProtKB-ARBA"/>
</dbReference>
<keyword evidence="18" id="KW-0007">Acetylation</keyword>
<evidence type="ECO:0000256" key="17">
    <source>
        <dbReference type="ARBA" id="ARBA00022927"/>
    </source>
</evidence>
<evidence type="ECO:0000256" key="14">
    <source>
        <dbReference type="ARBA" id="ARBA00022776"/>
    </source>
</evidence>
<evidence type="ECO:0000256" key="5">
    <source>
        <dbReference type="ARBA" id="ARBA00004629"/>
    </source>
</evidence>
<evidence type="ECO:0000256" key="16">
    <source>
        <dbReference type="ARBA" id="ARBA00022838"/>
    </source>
</evidence>
<dbReference type="Gene3D" id="1.10.287.1490">
    <property type="match status" value="2"/>
</dbReference>
<keyword evidence="26" id="KW-0137">Centromere</keyword>
<dbReference type="PANTHER" id="PTHR18898:SF2">
    <property type="entry name" value="NUCLEOPROTEIN TPR"/>
    <property type="match status" value="1"/>
</dbReference>
<proteinExistence type="inferred from homology"/>
<evidence type="ECO:0000256" key="18">
    <source>
        <dbReference type="ARBA" id="ARBA00022990"/>
    </source>
</evidence>
<evidence type="ECO:0000256" key="12">
    <source>
        <dbReference type="ARBA" id="ARBA00022553"/>
    </source>
</evidence>
<evidence type="ECO:0000256" key="6">
    <source>
        <dbReference type="ARBA" id="ARBA00005274"/>
    </source>
</evidence>
<feature type="domain" description="Nucleoprotein TPR/MLP1-2" evidence="32">
    <location>
        <begin position="19"/>
        <end position="145"/>
    </location>
</feature>
<accession>A0A2I0T948</accession>
<evidence type="ECO:0000256" key="9">
    <source>
        <dbReference type="ARBA" id="ARBA00022454"/>
    </source>
</evidence>
<keyword evidence="34" id="KW-1185">Reference proteome</keyword>
<feature type="region of interest" description="Disordered" evidence="31">
    <location>
        <begin position="589"/>
        <end position="617"/>
    </location>
</feature>
<evidence type="ECO:0000256" key="30">
    <source>
        <dbReference type="SAM" id="Coils"/>
    </source>
</evidence>
<feature type="compositionally biased region" description="Basic and acidic residues" evidence="31">
    <location>
        <begin position="545"/>
        <end position="563"/>
    </location>
</feature>
<feature type="coiled-coil region" evidence="30">
    <location>
        <begin position="75"/>
        <end position="148"/>
    </location>
</feature>
<keyword evidence="10" id="KW-0488">Methylation</keyword>
<keyword evidence="16" id="KW-0995">Kinetochore</keyword>
<dbReference type="GO" id="GO:1901673">
    <property type="term" value="P:regulation of mitotic spindle assembly"/>
    <property type="evidence" value="ECO:0007669"/>
    <property type="project" value="TreeGrafter"/>
</dbReference>
<evidence type="ECO:0000256" key="26">
    <source>
        <dbReference type="ARBA" id="ARBA00023328"/>
    </source>
</evidence>
<dbReference type="GO" id="GO:0005819">
    <property type="term" value="C:spindle"/>
    <property type="evidence" value="ECO:0007669"/>
    <property type="project" value="UniProtKB-SubCell"/>
</dbReference>
<keyword evidence="11" id="KW-0963">Cytoplasm</keyword>
<evidence type="ECO:0000256" key="7">
    <source>
        <dbReference type="ARBA" id="ARBA00019789"/>
    </source>
</evidence>
<dbReference type="GO" id="GO:0006606">
    <property type="term" value="P:protein import into nucleus"/>
    <property type="evidence" value="ECO:0007669"/>
    <property type="project" value="InterPro"/>
</dbReference>
<comment type="similarity">
    <text evidence="6">Belongs to the TPR family.</text>
</comment>
<evidence type="ECO:0000256" key="24">
    <source>
        <dbReference type="ARBA" id="ARBA00023242"/>
    </source>
</evidence>
<evidence type="ECO:0000256" key="22">
    <source>
        <dbReference type="ARBA" id="ARBA00023136"/>
    </source>
</evidence>
<feature type="coiled-coil region" evidence="30">
    <location>
        <begin position="193"/>
        <end position="387"/>
    </location>
</feature>
<sequence>MGQGILERSETETKQRLNNQIEKLEREISQLKKKLESEVEQRHSLTKNQEAKMASEAQNKYERELMLHAADVEALQAIKEQVAKNAAVRQQLEEAAQKAESELLECKASWEERERMIKDEASKLASRCEDLEKQNRLLHEQLESLSDKMVTSMKEAMPSAVNVSLNEEGKSQEQILEILRFIRREKEIAETRFEVAQVESLRYRQRVEHLERELQELQDSLNAEREKVQVTAKTIAQHEELMKKTETMNVLIETNKMLREEKERLEQELQQIQAKVRKLEADILPLQESNAELSEKSGMLQAEKKLLEEDVKRWKARTQHLLSQQKDTDLEEYRKLLSEKEANTKRIQQMSEETGRLKAEIASQNLVQSLKDEVTKIRTEKDTLQKELDAKVADIQEKVKTITQVKKIGRRYKTQYEELKAQHDKMVAEASTQPLVEQQEEQVSVQEVQELKDTLSQAEVKTKSLEAQVESLQKTVAEKETELRNLQEQITQLQSELARLHQDLQEKTTQEEQLRQQITEKEEKTRKTLLAAKQKIAQLAGTKEQLTKENEEWKQKSSSLEEQKTELEVRMSALKSQYEGRICRLERELREQQERHHEQRDEPPESTNKVQNPFSWL</sequence>
<organism evidence="33 34">
    <name type="scientific">Limosa lapponica baueri</name>
    <dbReference type="NCBI Taxonomy" id="1758121"/>
    <lineage>
        <taxon>Eukaryota</taxon>
        <taxon>Metazoa</taxon>
        <taxon>Chordata</taxon>
        <taxon>Craniata</taxon>
        <taxon>Vertebrata</taxon>
        <taxon>Euteleostomi</taxon>
        <taxon>Archelosauria</taxon>
        <taxon>Archosauria</taxon>
        <taxon>Dinosauria</taxon>
        <taxon>Saurischia</taxon>
        <taxon>Theropoda</taxon>
        <taxon>Coelurosauria</taxon>
        <taxon>Aves</taxon>
        <taxon>Neognathae</taxon>
        <taxon>Neoaves</taxon>
        <taxon>Charadriiformes</taxon>
        <taxon>Scolopacidae</taxon>
        <taxon>Limosa</taxon>
    </lineage>
</organism>
<dbReference type="Proteomes" id="UP000233556">
    <property type="component" value="Unassembled WGS sequence"/>
</dbReference>
<dbReference type="GO" id="GO:0046824">
    <property type="term" value="P:positive regulation of nucleocytoplasmic transport"/>
    <property type="evidence" value="ECO:0007669"/>
    <property type="project" value="UniProtKB-ARBA"/>
</dbReference>
<keyword evidence="24" id="KW-0539">Nucleus</keyword>
<evidence type="ECO:0000256" key="4">
    <source>
        <dbReference type="ARBA" id="ARBA00004620"/>
    </source>
</evidence>
<evidence type="ECO:0000256" key="19">
    <source>
        <dbReference type="ARBA" id="ARBA00023010"/>
    </source>
</evidence>
<evidence type="ECO:0000256" key="29">
    <source>
        <dbReference type="ARBA" id="ARBA00083105"/>
    </source>
</evidence>
<keyword evidence="23" id="KW-0206">Cytoskeleton</keyword>
<reference evidence="34" key="2">
    <citation type="submission" date="2017-12" db="EMBL/GenBank/DDBJ databases">
        <title>Genome sequence of the Bar-tailed Godwit (Limosa lapponica baueri).</title>
        <authorList>
            <person name="Lima N.C.B."/>
            <person name="Parody-Merino A.M."/>
            <person name="Battley P.F."/>
            <person name="Fidler A.E."/>
            <person name="Prosdocimi F."/>
        </authorList>
    </citation>
    <scope>NUCLEOTIDE SEQUENCE [LARGE SCALE GENOMIC DNA]</scope>
</reference>
<evidence type="ECO:0000256" key="23">
    <source>
        <dbReference type="ARBA" id="ARBA00023212"/>
    </source>
</evidence>
<feature type="region of interest" description="Disordered" evidence="31">
    <location>
        <begin position="542"/>
        <end position="563"/>
    </location>
</feature>
<evidence type="ECO:0000256" key="3">
    <source>
        <dbReference type="ARBA" id="ARBA00004567"/>
    </source>
</evidence>
<reference evidence="34" key="1">
    <citation type="submission" date="2017-11" db="EMBL/GenBank/DDBJ databases">
        <authorList>
            <person name="Lima N.C."/>
            <person name="Parody-Merino A.M."/>
            <person name="Battley P.F."/>
            <person name="Fidler A.E."/>
            <person name="Prosdocimi F."/>
        </authorList>
    </citation>
    <scope>NUCLEOTIDE SEQUENCE [LARGE SCALE GENOMIC DNA]</scope>
</reference>
<keyword evidence="17" id="KW-0653">Protein transport</keyword>
<evidence type="ECO:0000256" key="27">
    <source>
        <dbReference type="ARBA" id="ARBA00077074"/>
    </source>
</evidence>
<evidence type="ECO:0000256" key="28">
    <source>
        <dbReference type="ARBA" id="ARBA00079318"/>
    </source>
</evidence>
<dbReference type="FunFam" id="1.10.287.1490:FF:000004">
    <property type="entry name" value="nucleoprotein TPR isoform X2"/>
    <property type="match status" value="1"/>
</dbReference>
<comment type="subcellular location">
    <subcellularLocation>
        <location evidence="5">Chromosome</location>
        <location evidence="5">Centromere</location>
        <location evidence="5">Kinetochore</location>
    </subcellularLocation>
    <subcellularLocation>
        <location evidence="1">Cytoplasm</location>
        <location evidence="1">Cytoskeleton</location>
        <location evidence="1">Spindle</location>
    </subcellularLocation>
    <subcellularLocation>
        <location evidence="2">Nucleus membrane</location>
        <topology evidence="2">Peripheral membrane protein</topology>
        <orientation evidence="2">Cytoplasmic side</orientation>
    </subcellularLocation>
    <subcellularLocation>
        <location evidence="4">Nucleus membrane</location>
        <topology evidence="4">Peripheral membrane protein</topology>
        <orientation evidence="4">Nucleoplasmic side</orientation>
    </subcellularLocation>
    <subcellularLocation>
        <location evidence="3">Nucleus</location>
        <location evidence="3">Nuclear pore complex</location>
    </subcellularLocation>
</comment>
<evidence type="ECO:0000256" key="2">
    <source>
        <dbReference type="ARBA" id="ARBA00004335"/>
    </source>
</evidence>
<dbReference type="PANTHER" id="PTHR18898">
    <property type="entry name" value="NUCLEOPROTEIN TPR-RELATED"/>
    <property type="match status" value="1"/>
</dbReference>
<dbReference type="Pfam" id="PF07926">
    <property type="entry name" value="TPR_MLP1_2"/>
    <property type="match status" value="1"/>
</dbReference>
<keyword evidence="25" id="KW-0131">Cell cycle</keyword>
<keyword evidence="21" id="KW-0906">Nuclear pore complex</keyword>
<keyword evidence="8" id="KW-0813">Transport</keyword>
<evidence type="ECO:0000256" key="21">
    <source>
        <dbReference type="ARBA" id="ARBA00023132"/>
    </source>
</evidence>
<evidence type="ECO:0000256" key="10">
    <source>
        <dbReference type="ARBA" id="ARBA00022481"/>
    </source>
</evidence>
<keyword evidence="12" id="KW-0597">Phosphoprotein</keyword>
<evidence type="ECO:0000256" key="25">
    <source>
        <dbReference type="ARBA" id="ARBA00023306"/>
    </source>
</evidence>
<keyword evidence="14" id="KW-0498">Mitosis</keyword>
<keyword evidence="20 30" id="KW-0175">Coiled coil</keyword>
<feature type="compositionally biased region" description="Basic and acidic residues" evidence="31">
    <location>
        <begin position="589"/>
        <end position="603"/>
    </location>
</feature>
<dbReference type="GO" id="GO:0006406">
    <property type="term" value="P:mRNA export from nucleus"/>
    <property type="evidence" value="ECO:0007669"/>
    <property type="project" value="TreeGrafter"/>
</dbReference>
<feature type="region of interest" description="Disordered" evidence="31">
    <location>
        <begin position="35"/>
        <end position="56"/>
    </location>
</feature>
<evidence type="ECO:0000313" key="34">
    <source>
        <dbReference type="Proteomes" id="UP000233556"/>
    </source>
</evidence>
<evidence type="ECO:0000256" key="1">
    <source>
        <dbReference type="ARBA" id="ARBA00004186"/>
    </source>
</evidence>
<keyword evidence="15" id="KW-0509">mRNA transport</keyword>
<protein>
    <recommendedName>
        <fullName evidence="7">Nucleoprotein TPR</fullName>
    </recommendedName>
    <alternativeName>
        <fullName evidence="29">Megator</fullName>
    </alternativeName>
    <alternativeName>
        <fullName evidence="27">NPC-associated intranuclear protein</fullName>
    </alternativeName>
    <alternativeName>
        <fullName evidence="28">Translocated promoter region protein</fullName>
    </alternativeName>
</protein>
<dbReference type="GO" id="GO:0034399">
    <property type="term" value="C:nuclear periphery"/>
    <property type="evidence" value="ECO:0007669"/>
    <property type="project" value="UniProtKB-ARBA"/>
</dbReference>
<evidence type="ECO:0000256" key="20">
    <source>
        <dbReference type="ARBA" id="ARBA00023054"/>
    </source>
</evidence>
<dbReference type="FunFam" id="1.10.287.1490:FF:000005">
    <property type="entry name" value="nucleoprotein TPR isoform X2"/>
    <property type="match status" value="1"/>
</dbReference>
<dbReference type="GO" id="GO:0000776">
    <property type="term" value="C:kinetochore"/>
    <property type="evidence" value="ECO:0007669"/>
    <property type="project" value="UniProtKB-KW"/>
</dbReference>
<keyword evidence="22" id="KW-0472">Membrane</keyword>
<keyword evidence="13" id="KW-0132">Cell division</keyword>
<evidence type="ECO:0000259" key="32">
    <source>
        <dbReference type="Pfam" id="PF07926"/>
    </source>
</evidence>
<keyword evidence="19" id="KW-0811">Translocation</keyword>
<evidence type="ECO:0000256" key="31">
    <source>
        <dbReference type="SAM" id="MobiDB-lite"/>
    </source>
</evidence>
<feature type="compositionally biased region" description="Polar residues" evidence="31">
    <location>
        <begin position="605"/>
        <end position="617"/>
    </location>
</feature>
<evidence type="ECO:0000256" key="15">
    <source>
        <dbReference type="ARBA" id="ARBA00022816"/>
    </source>
</evidence>
<dbReference type="OrthoDB" id="343070at2759"/>
<dbReference type="EMBL" id="KZ514920">
    <property type="protein sequence ID" value="PKU30329.1"/>
    <property type="molecule type" value="Genomic_DNA"/>
</dbReference>
<evidence type="ECO:0000256" key="11">
    <source>
        <dbReference type="ARBA" id="ARBA00022490"/>
    </source>
</evidence>
<dbReference type="GO" id="GO:0090316">
    <property type="term" value="P:positive regulation of intracellular protein transport"/>
    <property type="evidence" value="ECO:0007669"/>
    <property type="project" value="UniProtKB-ARBA"/>
</dbReference>
<evidence type="ECO:0000256" key="13">
    <source>
        <dbReference type="ARBA" id="ARBA00022618"/>
    </source>
</evidence>
<keyword evidence="9" id="KW-0158">Chromosome</keyword>
<dbReference type="AlphaFoldDB" id="A0A2I0T948"/>
<name>A0A2I0T948_LIMLA</name>
<dbReference type="GO" id="GO:0051301">
    <property type="term" value="P:cell division"/>
    <property type="evidence" value="ECO:0007669"/>
    <property type="project" value="UniProtKB-KW"/>
</dbReference>